<keyword evidence="8 9" id="KW-0807">Transducer</keyword>
<feature type="transmembrane region" description="Helical" evidence="9">
    <location>
        <begin position="32"/>
        <end position="53"/>
    </location>
</feature>
<evidence type="ECO:0000256" key="8">
    <source>
        <dbReference type="ARBA" id="ARBA00023224"/>
    </source>
</evidence>
<keyword evidence="2 9" id="KW-0716">Sensory transduction</keyword>
<keyword evidence="4 9" id="KW-0552">Olfaction</keyword>
<dbReference type="AlphaFoldDB" id="A0A834JF64"/>
<protein>
    <recommendedName>
        <fullName evidence="9">Odorant receptor</fullName>
    </recommendedName>
</protein>
<evidence type="ECO:0000313" key="11">
    <source>
        <dbReference type="Proteomes" id="UP000617340"/>
    </source>
</evidence>
<evidence type="ECO:0000256" key="4">
    <source>
        <dbReference type="ARBA" id="ARBA00022725"/>
    </source>
</evidence>
<organism evidence="10 11">
    <name type="scientific">Vespula germanica</name>
    <name type="common">German yellow jacket</name>
    <name type="synonym">Paravespula germanica</name>
    <dbReference type="NCBI Taxonomy" id="30212"/>
    <lineage>
        <taxon>Eukaryota</taxon>
        <taxon>Metazoa</taxon>
        <taxon>Ecdysozoa</taxon>
        <taxon>Arthropoda</taxon>
        <taxon>Hexapoda</taxon>
        <taxon>Insecta</taxon>
        <taxon>Pterygota</taxon>
        <taxon>Neoptera</taxon>
        <taxon>Endopterygota</taxon>
        <taxon>Hymenoptera</taxon>
        <taxon>Apocrita</taxon>
        <taxon>Aculeata</taxon>
        <taxon>Vespoidea</taxon>
        <taxon>Vespidae</taxon>
        <taxon>Vespinae</taxon>
        <taxon>Vespula</taxon>
    </lineage>
</organism>
<keyword evidence="5 9" id="KW-1133">Transmembrane helix</keyword>
<dbReference type="GO" id="GO:0005549">
    <property type="term" value="F:odorant binding"/>
    <property type="evidence" value="ECO:0007669"/>
    <property type="project" value="InterPro"/>
</dbReference>
<feature type="transmembrane region" description="Helical" evidence="9">
    <location>
        <begin position="65"/>
        <end position="84"/>
    </location>
</feature>
<gene>
    <name evidence="10" type="ORF">HZH68_014108</name>
</gene>
<dbReference type="GO" id="GO:0005886">
    <property type="term" value="C:plasma membrane"/>
    <property type="evidence" value="ECO:0007669"/>
    <property type="project" value="UniProtKB-SubCell"/>
</dbReference>
<dbReference type="GO" id="GO:0004984">
    <property type="term" value="F:olfactory receptor activity"/>
    <property type="evidence" value="ECO:0007669"/>
    <property type="project" value="InterPro"/>
</dbReference>
<sequence length="361" mass="41535">MLNEKSISAPIEFGLRLIGLWPNYTYAIFHRILWTITMIFVLFFEYVYVVMHIKTDELPDLMDSLTITLSNSLLFVKLIILWFNDRAFEDILIMVIEDYDNNEETNDRERMNNKVILSKRFASCTIILYSTTVILFSISVIFAPERVPVLKMEFPFDAMRSPIYELISILQFIQELIFASTSGLLNGLIVTLILHFGGQAEIMCERLGDVSSEIIKGESCKDRLRSLINAHERIINFSIYVENVFNYIALIQFLSNTLAICFSGFMIITSFDSDQGSVILAKTLPYYTVVNLEAFVLCFAGEYLTSKGKAIGEAAYTCTWYELRPNESRYFLLLILRSQKRLTITIGKFMDLSLECFASVR</sequence>
<dbReference type="Pfam" id="PF02949">
    <property type="entry name" value="7tm_6"/>
    <property type="match status" value="1"/>
</dbReference>
<keyword evidence="6 9" id="KW-0472">Membrane</keyword>
<comment type="caution">
    <text evidence="9">Lacks conserved residue(s) required for the propagation of feature annotation.</text>
</comment>
<evidence type="ECO:0000256" key="7">
    <source>
        <dbReference type="ARBA" id="ARBA00023170"/>
    </source>
</evidence>
<keyword evidence="11" id="KW-1185">Reference proteome</keyword>
<dbReference type="PANTHER" id="PTHR21137">
    <property type="entry name" value="ODORANT RECEPTOR"/>
    <property type="match status" value="1"/>
</dbReference>
<evidence type="ECO:0000256" key="5">
    <source>
        <dbReference type="ARBA" id="ARBA00022989"/>
    </source>
</evidence>
<reference evidence="10" key="1">
    <citation type="journal article" date="2020" name="G3 (Bethesda)">
        <title>High-Quality Assemblies for Three Invasive Social Wasps from the &lt;i&gt;Vespula&lt;/i&gt; Genus.</title>
        <authorList>
            <person name="Harrop T.W.R."/>
            <person name="Guhlin J."/>
            <person name="McLaughlin G.M."/>
            <person name="Permina E."/>
            <person name="Stockwell P."/>
            <person name="Gilligan J."/>
            <person name="Le Lec M.F."/>
            <person name="Gruber M.A.M."/>
            <person name="Quinn O."/>
            <person name="Lovegrove M."/>
            <person name="Duncan E.J."/>
            <person name="Remnant E.J."/>
            <person name="Van Eeckhoven J."/>
            <person name="Graham B."/>
            <person name="Knapp R.A."/>
            <person name="Langford K.W."/>
            <person name="Kronenberg Z."/>
            <person name="Press M.O."/>
            <person name="Eacker S.M."/>
            <person name="Wilson-Rankin E.E."/>
            <person name="Purcell J."/>
            <person name="Lester P.J."/>
            <person name="Dearden P.K."/>
        </authorList>
    </citation>
    <scope>NUCLEOTIDE SEQUENCE</scope>
    <source>
        <strain evidence="10">Linc-1</strain>
    </source>
</reference>
<comment type="caution">
    <text evidence="10">The sequence shown here is derived from an EMBL/GenBank/DDBJ whole genome shotgun (WGS) entry which is preliminary data.</text>
</comment>
<evidence type="ECO:0000313" key="10">
    <source>
        <dbReference type="EMBL" id="KAF7384496.1"/>
    </source>
</evidence>
<evidence type="ECO:0000256" key="1">
    <source>
        <dbReference type="ARBA" id="ARBA00004141"/>
    </source>
</evidence>
<dbReference type="Proteomes" id="UP000617340">
    <property type="component" value="Unassembled WGS sequence"/>
</dbReference>
<feature type="transmembrane region" description="Helical" evidence="9">
    <location>
        <begin position="163"/>
        <end position="196"/>
    </location>
</feature>
<evidence type="ECO:0000256" key="3">
    <source>
        <dbReference type="ARBA" id="ARBA00022692"/>
    </source>
</evidence>
<feature type="transmembrane region" description="Helical" evidence="9">
    <location>
        <begin position="244"/>
        <end position="268"/>
    </location>
</feature>
<feature type="transmembrane region" description="Helical" evidence="9">
    <location>
        <begin position="121"/>
        <end position="143"/>
    </location>
</feature>
<proteinExistence type="inferred from homology"/>
<keyword evidence="7 9" id="KW-0675">Receptor</keyword>
<dbReference type="InterPro" id="IPR004117">
    <property type="entry name" value="7tm6_olfct_rcpt"/>
</dbReference>
<keyword evidence="3 9" id="KW-0812">Transmembrane</keyword>
<dbReference type="GO" id="GO:0007165">
    <property type="term" value="P:signal transduction"/>
    <property type="evidence" value="ECO:0007669"/>
    <property type="project" value="UniProtKB-KW"/>
</dbReference>
<feature type="transmembrane region" description="Helical" evidence="9">
    <location>
        <begin position="284"/>
        <end position="304"/>
    </location>
</feature>
<comment type="similarity">
    <text evidence="9">Belongs to the insect chemoreceptor superfamily. Heteromeric odorant receptor channel (TC 1.A.69) family.</text>
</comment>
<evidence type="ECO:0000256" key="2">
    <source>
        <dbReference type="ARBA" id="ARBA00022606"/>
    </source>
</evidence>
<dbReference type="PANTHER" id="PTHR21137:SF42">
    <property type="entry name" value="ODORANT RECEPTOR 83A"/>
    <property type="match status" value="1"/>
</dbReference>
<accession>A0A834JF64</accession>
<dbReference type="EMBL" id="JACSDZ010000017">
    <property type="protein sequence ID" value="KAF7384496.1"/>
    <property type="molecule type" value="Genomic_DNA"/>
</dbReference>
<evidence type="ECO:0000256" key="9">
    <source>
        <dbReference type="RuleBase" id="RU351113"/>
    </source>
</evidence>
<name>A0A834JF64_VESGE</name>
<comment type="subcellular location">
    <subcellularLocation>
        <location evidence="9">Cell membrane</location>
        <topology evidence="9">Multi-pass membrane protein</topology>
    </subcellularLocation>
    <subcellularLocation>
        <location evidence="1">Membrane</location>
        <topology evidence="1">Multi-pass membrane protein</topology>
    </subcellularLocation>
</comment>
<evidence type="ECO:0000256" key="6">
    <source>
        <dbReference type="ARBA" id="ARBA00023136"/>
    </source>
</evidence>